<proteinExistence type="predicted"/>
<feature type="compositionally biased region" description="Polar residues" evidence="1">
    <location>
        <begin position="52"/>
        <end position="69"/>
    </location>
</feature>
<accession>A0ABD0LPH2</accession>
<comment type="caution">
    <text evidence="2">The sequence shown here is derived from an EMBL/GenBank/DDBJ whole genome shotgun (WGS) entry which is preliminary data.</text>
</comment>
<dbReference type="Proteomes" id="UP001519460">
    <property type="component" value="Unassembled WGS sequence"/>
</dbReference>
<evidence type="ECO:0000256" key="1">
    <source>
        <dbReference type="SAM" id="MobiDB-lite"/>
    </source>
</evidence>
<feature type="region of interest" description="Disordered" evidence="1">
    <location>
        <begin position="47"/>
        <end position="69"/>
    </location>
</feature>
<name>A0ABD0LPH2_9CAEN</name>
<evidence type="ECO:0000313" key="3">
    <source>
        <dbReference type="Proteomes" id="UP001519460"/>
    </source>
</evidence>
<organism evidence="2 3">
    <name type="scientific">Batillaria attramentaria</name>
    <dbReference type="NCBI Taxonomy" id="370345"/>
    <lineage>
        <taxon>Eukaryota</taxon>
        <taxon>Metazoa</taxon>
        <taxon>Spiralia</taxon>
        <taxon>Lophotrochozoa</taxon>
        <taxon>Mollusca</taxon>
        <taxon>Gastropoda</taxon>
        <taxon>Caenogastropoda</taxon>
        <taxon>Sorbeoconcha</taxon>
        <taxon>Cerithioidea</taxon>
        <taxon>Batillariidae</taxon>
        <taxon>Batillaria</taxon>
    </lineage>
</organism>
<gene>
    <name evidence="2" type="ORF">BaRGS_00007514</name>
</gene>
<reference evidence="2 3" key="1">
    <citation type="journal article" date="2023" name="Sci. Data">
        <title>Genome assembly of the Korean intertidal mud-creeper Batillaria attramentaria.</title>
        <authorList>
            <person name="Patra A.K."/>
            <person name="Ho P.T."/>
            <person name="Jun S."/>
            <person name="Lee S.J."/>
            <person name="Kim Y."/>
            <person name="Won Y.J."/>
        </authorList>
    </citation>
    <scope>NUCLEOTIDE SEQUENCE [LARGE SCALE GENOMIC DNA]</scope>
    <source>
        <strain evidence="2">Wonlab-2016</strain>
    </source>
</reference>
<dbReference type="AlphaFoldDB" id="A0ABD0LPH2"/>
<evidence type="ECO:0000313" key="2">
    <source>
        <dbReference type="EMBL" id="KAK7501389.1"/>
    </source>
</evidence>
<sequence>MDTVTMRQVTRVFIVVSDERILIAEHSPAGKSDVNEHCWREASVQELRKETSLSPHSLTVSQDYKTAVA</sequence>
<keyword evidence="3" id="KW-1185">Reference proteome</keyword>
<dbReference type="EMBL" id="JACVVK020000032">
    <property type="protein sequence ID" value="KAK7501389.1"/>
    <property type="molecule type" value="Genomic_DNA"/>
</dbReference>
<protein>
    <submittedName>
        <fullName evidence="2">Uncharacterized protein</fullName>
    </submittedName>
</protein>